<dbReference type="Gene3D" id="3.30.70.330">
    <property type="match status" value="1"/>
</dbReference>
<evidence type="ECO:0000259" key="7">
    <source>
        <dbReference type="PROSITE" id="PS50102"/>
    </source>
</evidence>
<dbReference type="PANTHER" id="PTHR23236">
    <property type="entry name" value="EUKARYOTIC TRANSLATION INITIATION FACTOR 4B/4H"/>
    <property type="match status" value="1"/>
</dbReference>
<comment type="subcellular location">
    <subcellularLocation>
        <location evidence="1">Cytoplasm</location>
    </subcellularLocation>
</comment>
<dbReference type="Pfam" id="PF00076">
    <property type="entry name" value="RRM_1"/>
    <property type="match status" value="1"/>
</dbReference>
<keyword evidence="9" id="KW-1185">Reference proteome</keyword>
<dbReference type="SUPFAM" id="SSF54928">
    <property type="entry name" value="RNA-binding domain, RBD"/>
    <property type="match status" value="1"/>
</dbReference>
<organism evidence="8 9">
    <name type="scientific">Cotesia congregata</name>
    <name type="common">Parasitoid wasp</name>
    <name type="synonym">Apanteles congregatus</name>
    <dbReference type="NCBI Taxonomy" id="51543"/>
    <lineage>
        <taxon>Eukaryota</taxon>
        <taxon>Metazoa</taxon>
        <taxon>Ecdysozoa</taxon>
        <taxon>Arthropoda</taxon>
        <taxon>Hexapoda</taxon>
        <taxon>Insecta</taxon>
        <taxon>Pterygota</taxon>
        <taxon>Neoptera</taxon>
        <taxon>Endopterygota</taxon>
        <taxon>Hymenoptera</taxon>
        <taxon>Apocrita</taxon>
        <taxon>Ichneumonoidea</taxon>
        <taxon>Braconidae</taxon>
        <taxon>Microgastrinae</taxon>
        <taxon>Cotesia</taxon>
    </lineage>
</organism>
<dbReference type="PROSITE" id="PS50102">
    <property type="entry name" value="RRM"/>
    <property type="match status" value="1"/>
</dbReference>
<accession>A0A8J2H5E9</accession>
<feature type="region of interest" description="Disordered" evidence="6">
    <location>
        <begin position="16"/>
        <end position="54"/>
    </location>
</feature>
<evidence type="ECO:0000256" key="2">
    <source>
        <dbReference type="ARBA" id="ARBA00022490"/>
    </source>
</evidence>
<evidence type="ECO:0000256" key="3">
    <source>
        <dbReference type="ARBA" id="ARBA00022884"/>
    </source>
</evidence>
<keyword evidence="3 4" id="KW-0694">RNA-binding</keyword>
<keyword evidence="5" id="KW-0175">Coiled coil</keyword>
<protein>
    <submittedName>
        <fullName evidence="8">Similar to Pabp2: Polyadenylate-binding protein 2 (Drosophila melanogaster)</fullName>
    </submittedName>
</protein>
<comment type="caution">
    <text evidence="8">The sequence shown here is derived from an EMBL/GenBank/DDBJ whole genome shotgun (WGS) entry which is preliminary data.</text>
</comment>
<feature type="domain" description="RRM" evidence="7">
    <location>
        <begin position="110"/>
        <end position="187"/>
    </location>
</feature>
<sequence length="238" mass="27009">MVKFSDIKMSESDLLTADQLDGFDEFENGDSRQDEDSILQTEENTKEEVTESSIDPELEAIKARVREMEEEAEKLKQLQSEVDKQMNMGALPGMISLNTSMEEKIEIDNRSIYVGNVDYGATAEELEQHFHGCGSVNKVTIQCNKYDGHPKGFAYIEFAERDAVETAMALDESLFRGRQIKVMPKRTNKPGISTTNRGPRGARGYRGAARGLSRGSAYFRSRPMRRPTSYRRGYYMPY</sequence>
<keyword evidence="2" id="KW-0963">Cytoplasm</keyword>
<gene>
    <name evidence="8" type="ORF">HICCMSTLAB_LOCUS573</name>
</gene>
<proteinExistence type="predicted"/>
<dbReference type="FunFam" id="3.30.70.330:FF:000311">
    <property type="entry name" value="polyadenylate-binding protein 2"/>
    <property type="match status" value="1"/>
</dbReference>
<dbReference type="GO" id="GO:0008143">
    <property type="term" value="F:poly(A) binding"/>
    <property type="evidence" value="ECO:0007669"/>
    <property type="project" value="TreeGrafter"/>
</dbReference>
<dbReference type="GO" id="GO:0005737">
    <property type="term" value="C:cytoplasm"/>
    <property type="evidence" value="ECO:0007669"/>
    <property type="project" value="UniProtKB-SubCell"/>
</dbReference>
<evidence type="ECO:0000313" key="8">
    <source>
        <dbReference type="EMBL" id="CAG5073725.1"/>
    </source>
</evidence>
<dbReference type="InterPro" id="IPR000504">
    <property type="entry name" value="RRM_dom"/>
</dbReference>
<dbReference type="InterPro" id="IPR035979">
    <property type="entry name" value="RBD_domain_sf"/>
</dbReference>
<dbReference type="OrthoDB" id="4726at2759"/>
<dbReference type="SMART" id="SM00360">
    <property type="entry name" value="RRM"/>
    <property type="match status" value="1"/>
</dbReference>
<evidence type="ECO:0000256" key="6">
    <source>
        <dbReference type="SAM" id="MobiDB-lite"/>
    </source>
</evidence>
<reference evidence="8" key="1">
    <citation type="submission" date="2021-04" db="EMBL/GenBank/DDBJ databases">
        <authorList>
            <person name="Chebbi M.A.C M."/>
        </authorList>
    </citation>
    <scope>NUCLEOTIDE SEQUENCE</scope>
</reference>
<evidence type="ECO:0000313" key="9">
    <source>
        <dbReference type="Proteomes" id="UP000786811"/>
    </source>
</evidence>
<evidence type="ECO:0000256" key="5">
    <source>
        <dbReference type="SAM" id="Coils"/>
    </source>
</evidence>
<dbReference type="CDD" id="cd12550">
    <property type="entry name" value="RRM_II_PABPN1"/>
    <property type="match status" value="1"/>
</dbReference>
<evidence type="ECO:0000256" key="1">
    <source>
        <dbReference type="ARBA" id="ARBA00004496"/>
    </source>
</evidence>
<dbReference type="PANTHER" id="PTHR23236:SF12">
    <property type="entry name" value="EUKARYOTIC INITIATION FACTOR 4B-RELATED"/>
    <property type="match status" value="1"/>
</dbReference>
<dbReference type="InterPro" id="IPR012677">
    <property type="entry name" value="Nucleotide-bd_a/b_plait_sf"/>
</dbReference>
<dbReference type="EMBL" id="CAJNRD030001114">
    <property type="protein sequence ID" value="CAG5073725.1"/>
    <property type="molecule type" value="Genomic_DNA"/>
</dbReference>
<evidence type="ECO:0000256" key="4">
    <source>
        <dbReference type="PROSITE-ProRule" id="PRU00176"/>
    </source>
</evidence>
<feature type="coiled-coil region" evidence="5">
    <location>
        <begin position="58"/>
        <end position="88"/>
    </location>
</feature>
<name>A0A8J2H5E9_COTCN</name>
<dbReference type="GO" id="GO:0005634">
    <property type="term" value="C:nucleus"/>
    <property type="evidence" value="ECO:0007669"/>
    <property type="project" value="TreeGrafter"/>
</dbReference>
<dbReference type="Proteomes" id="UP000786811">
    <property type="component" value="Unassembled WGS sequence"/>
</dbReference>
<dbReference type="AlphaFoldDB" id="A0A8J2H5E9"/>
<feature type="region of interest" description="Disordered" evidence="6">
    <location>
        <begin position="186"/>
        <end position="207"/>
    </location>
</feature>